<feature type="signal peptide" evidence="2">
    <location>
        <begin position="1"/>
        <end position="19"/>
    </location>
</feature>
<evidence type="ECO:0000313" key="3">
    <source>
        <dbReference type="EMBL" id="CAI46569.1"/>
    </source>
</evidence>
<dbReference type="EMBL" id="BX284605">
    <property type="protein sequence ID" value="CAI46569.1"/>
    <property type="molecule type" value="Genomic_DNA"/>
</dbReference>
<dbReference type="Bgee" id="WBGene00044080">
    <property type="expression patterns" value="Expressed in adult organism and 2 other cell types or tissues"/>
</dbReference>
<dbReference type="ExpressionAtlas" id="Q5FC40">
    <property type="expression patterns" value="baseline and differential"/>
</dbReference>
<feature type="compositionally biased region" description="Polar residues" evidence="1">
    <location>
        <begin position="21"/>
        <end position="33"/>
    </location>
</feature>
<feature type="chain" id="PRO_5004256121" evidence="2">
    <location>
        <begin position="20"/>
        <end position="177"/>
    </location>
</feature>
<keyword evidence="4" id="KW-1185">Reference proteome</keyword>
<name>Q5FC40_CAEEL</name>
<evidence type="ECO:0000256" key="2">
    <source>
        <dbReference type="SAM" id="SignalP"/>
    </source>
</evidence>
<accession>Q5FC40</accession>
<dbReference type="AGR" id="WB:WBGene00044080"/>
<evidence type="ECO:0000313" key="5">
    <source>
        <dbReference type="WormBase" id="D1086.10a"/>
    </source>
</evidence>
<evidence type="ECO:0000256" key="1">
    <source>
        <dbReference type="SAM" id="MobiDB-lite"/>
    </source>
</evidence>
<protein>
    <submittedName>
        <fullName evidence="3">Salivary glue protein Sgs-3-like</fullName>
    </submittedName>
</protein>
<evidence type="ECO:0007829" key="6">
    <source>
        <dbReference type="PeptideAtlas" id="Q5FC40"/>
    </source>
</evidence>
<dbReference type="CTD" id="179905"/>
<dbReference type="RefSeq" id="NP_001023749.1">
    <property type="nucleotide sequence ID" value="NM_001028578.5"/>
</dbReference>
<reference evidence="3 4" key="1">
    <citation type="journal article" date="1998" name="Science">
        <title>Genome sequence of the nematode C. elegans: a platform for investigating biology.</title>
        <authorList>
            <consortium name="The C. elegans sequencing consortium"/>
            <person name="Sulson J.E."/>
            <person name="Waterston R."/>
        </authorList>
    </citation>
    <scope>NUCLEOTIDE SEQUENCE [LARGE SCALE GENOMIC DNA]</scope>
    <source>
        <strain evidence="3 4">Bristol N2</strain>
    </source>
</reference>
<dbReference type="WormBase" id="D1086.10a">
    <property type="protein sequence ID" value="CE37962"/>
    <property type="gene ID" value="WBGene00044080"/>
</dbReference>
<evidence type="ECO:0000313" key="4">
    <source>
        <dbReference type="Proteomes" id="UP000001940"/>
    </source>
</evidence>
<keyword evidence="6" id="KW-1267">Proteomics identification</keyword>
<organism evidence="3 4">
    <name type="scientific">Caenorhabditis elegans</name>
    <dbReference type="NCBI Taxonomy" id="6239"/>
    <lineage>
        <taxon>Eukaryota</taxon>
        <taxon>Metazoa</taxon>
        <taxon>Ecdysozoa</taxon>
        <taxon>Nematoda</taxon>
        <taxon>Chromadorea</taxon>
        <taxon>Rhabditida</taxon>
        <taxon>Rhabditina</taxon>
        <taxon>Rhabditomorpha</taxon>
        <taxon>Rhabditoidea</taxon>
        <taxon>Rhabditidae</taxon>
        <taxon>Peloderinae</taxon>
        <taxon>Caenorhabditis</taxon>
    </lineage>
</organism>
<dbReference type="HOGENOM" id="CLU_1403608_0_0_1"/>
<dbReference type="AlphaFoldDB" id="Q5FC40"/>
<proteinExistence type="evidence at protein level"/>
<feature type="region of interest" description="Disordered" evidence="1">
    <location>
        <begin position="21"/>
        <end position="86"/>
    </location>
</feature>
<feature type="compositionally biased region" description="Low complexity" evidence="1">
    <location>
        <begin position="43"/>
        <end position="82"/>
    </location>
</feature>
<dbReference type="Proteomes" id="UP000001940">
    <property type="component" value="Chromosome V"/>
</dbReference>
<dbReference type="UCSC" id="D1086.10a">
    <property type="organism name" value="c. elegans"/>
</dbReference>
<dbReference type="KEGG" id="cel:CELE_D1086.10"/>
<keyword evidence="2" id="KW-0732">Signal</keyword>
<sequence length="177" mass="19583">MIWQFLTTLLVLSATPTLSFTTAPTGTSPTVDTSAVIAPNPESSPSQSTDSPSTASSTATEQIFTPSTSEPTSTTTTAPGTTELPFEWNVTAPPSVVSKWCMIKLQKNNAQFTIDFIENAEEPYEEAVEETLCVQLNRKSFETRLEDLTNYCGQRESDAFKEYVANRRKIHHCDQYL</sequence>
<gene>
    <name evidence="3" type="ORF">CELE_D1086.10</name>
    <name evidence="3 5" type="ORF">D1086.10</name>
</gene>
<dbReference type="GeneID" id="179905"/>